<evidence type="ECO:0000313" key="4">
    <source>
        <dbReference type="EMBL" id="KAJ5182108.1"/>
    </source>
</evidence>
<dbReference type="PANTHER" id="PTHR48107">
    <property type="entry name" value="NADPH-DEPENDENT ALDEHYDE REDUCTASE-LIKE PROTEIN, CHLOROPLASTIC-RELATED"/>
    <property type="match status" value="1"/>
</dbReference>
<dbReference type="FunFam" id="3.40.50.720:FF:000084">
    <property type="entry name" value="Short-chain dehydrogenase reductase"/>
    <property type="match status" value="1"/>
</dbReference>
<keyword evidence="3" id="KW-0560">Oxidoreductase</keyword>
<dbReference type="PRINTS" id="PR00080">
    <property type="entry name" value="SDRFAMILY"/>
</dbReference>
<dbReference type="Proteomes" id="UP001150942">
    <property type="component" value="Unassembled WGS sequence"/>
</dbReference>
<dbReference type="InterPro" id="IPR002347">
    <property type="entry name" value="SDR_fam"/>
</dbReference>
<comment type="similarity">
    <text evidence="1">Belongs to the short-chain dehydrogenases/reductases (SDR) family.</text>
</comment>
<dbReference type="SUPFAM" id="SSF51735">
    <property type="entry name" value="NAD(P)-binding Rossmann-fold domains"/>
    <property type="match status" value="1"/>
</dbReference>
<evidence type="ECO:0000256" key="1">
    <source>
        <dbReference type="ARBA" id="ARBA00006484"/>
    </source>
</evidence>
<dbReference type="OrthoDB" id="47007at2759"/>
<keyword evidence="2" id="KW-0521">NADP</keyword>
<reference evidence="4" key="2">
    <citation type="journal article" date="2023" name="IMA Fungus">
        <title>Comparative genomic study of the Penicillium genus elucidates a diverse pangenome and 15 lateral gene transfer events.</title>
        <authorList>
            <person name="Petersen C."/>
            <person name="Sorensen T."/>
            <person name="Nielsen M.R."/>
            <person name="Sondergaard T.E."/>
            <person name="Sorensen J.L."/>
            <person name="Fitzpatrick D.A."/>
            <person name="Frisvad J.C."/>
            <person name="Nielsen K.L."/>
        </authorList>
    </citation>
    <scope>NUCLEOTIDE SEQUENCE</scope>
    <source>
        <strain evidence="4">IBT 20477</strain>
    </source>
</reference>
<gene>
    <name evidence="4" type="ORF">N7449_012255</name>
</gene>
<evidence type="ECO:0000313" key="5">
    <source>
        <dbReference type="Proteomes" id="UP001150942"/>
    </source>
</evidence>
<dbReference type="AlphaFoldDB" id="A0A9W9LY07"/>
<protein>
    <submittedName>
        <fullName evidence="4">Uncharacterized protein</fullName>
    </submittedName>
</protein>
<dbReference type="Gene3D" id="3.40.50.720">
    <property type="entry name" value="NAD(P)-binding Rossmann-like Domain"/>
    <property type="match status" value="1"/>
</dbReference>
<name>A0A9W9LY07_9EURO</name>
<sequence>MTVAIEGQIIHYWLFTGPRRWGMAQHSNTPFPNQRLPSTPVELKILLNSNVMSRLNLLAAHFSQPNTTTILPTQEIMSSLAGKVALISGSSAGLGAAIAQELFARGASVIINYPFPSEKANADDVLKRLGDSKRAIAVEADLSTRDGPQALVDGAVKAFRKIDILVNSAGINRPIFLDDASDSNVEKTWHDIVNLNGRGVFFLTRAVLKHLSRENSRIINIGSSASRTPSPQSSIYAGAKSMVEVYTQCWATELPRKYGCTVNAVAPGPVATDAFLAAPSFVREALQPLVDATPVAPRLGTPEEIAWVVATLAEEKAGWINGAFIPVNGGSAIF</sequence>
<evidence type="ECO:0000256" key="3">
    <source>
        <dbReference type="ARBA" id="ARBA00023002"/>
    </source>
</evidence>
<accession>A0A9W9LY07</accession>
<dbReference type="InterPro" id="IPR036291">
    <property type="entry name" value="NAD(P)-bd_dom_sf"/>
</dbReference>
<organism evidence="4 5">
    <name type="scientific">Penicillium cf. viridicatum</name>
    <dbReference type="NCBI Taxonomy" id="2972119"/>
    <lineage>
        <taxon>Eukaryota</taxon>
        <taxon>Fungi</taxon>
        <taxon>Dikarya</taxon>
        <taxon>Ascomycota</taxon>
        <taxon>Pezizomycotina</taxon>
        <taxon>Eurotiomycetes</taxon>
        <taxon>Eurotiomycetidae</taxon>
        <taxon>Eurotiales</taxon>
        <taxon>Aspergillaceae</taxon>
        <taxon>Penicillium</taxon>
    </lineage>
</organism>
<evidence type="ECO:0000256" key="2">
    <source>
        <dbReference type="ARBA" id="ARBA00022857"/>
    </source>
</evidence>
<proteinExistence type="inferred from homology"/>
<dbReference type="GO" id="GO:0016614">
    <property type="term" value="F:oxidoreductase activity, acting on CH-OH group of donors"/>
    <property type="evidence" value="ECO:0007669"/>
    <property type="project" value="UniProtKB-ARBA"/>
</dbReference>
<comment type="caution">
    <text evidence="4">The sequence shown here is derived from an EMBL/GenBank/DDBJ whole genome shotgun (WGS) entry which is preliminary data.</text>
</comment>
<dbReference type="PANTHER" id="PTHR48107:SF7">
    <property type="entry name" value="RE15974P"/>
    <property type="match status" value="1"/>
</dbReference>
<reference evidence="4" key="1">
    <citation type="submission" date="2022-11" db="EMBL/GenBank/DDBJ databases">
        <authorList>
            <person name="Petersen C."/>
        </authorList>
    </citation>
    <scope>NUCLEOTIDE SEQUENCE</scope>
    <source>
        <strain evidence="4">IBT 20477</strain>
    </source>
</reference>
<dbReference type="Pfam" id="PF13561">
    <property type="entry name" value="adh_short_C2"/>
    <property type="match status" value="1"/>
</dbReference>
<dbReference type="PRINTS" id="PR00081">
    <property type="entry name" value="GDHRDH"/>
</dbReference>
<dbReference type="EMBL" id="JAPQKQ010000009">
    <property type="protein sequence ID" value="KAJ5182108.1"/>
    <property type="molecule type" value="Genomic_DNA"/>
</dbReference>
<keyword evidence="5" id="KW-1185">Reference proteome</keyword>